<organism evidence="6">
    <name type="scientific">uncultured Thiotrichaceae bacterium</name>
    <dbReference type="NCBI Taxonomy" id="298394"/>
    <lineage>
        <taxon>Bacteria</taxon>
        <taxon>Pseudomonadati</taxon>
        <taxon>Pseudomonadota</taxon>
        <taxon>Gammaproteobacteria</taxon>
        <taxon>Thiotrichales</taxon>
        <taxon>Thiotrichaceae</taxon>
        <taxon>environmental samples</taxon>
    </lineage>
</organism>
<dbReference type="SUPFAM" id="SSF46689">
    <property type="entry name" value="Homeodomain-like"/>
    <property type="match status" value="2"/>
</dbReference>
<evidence type="ECO:0000256" key="4">
    <source>
        <dbReference type="ARBA" id="ARBA00023163"/>
    </source>
</evidence>
<dbReference type="InterPro" id="IPR037923">
    <property type="entry name" value="HTH-like"/>
</dbReference>
<proteinExistence type="predicted"/>
<dbReference type="AlphaFoldDB" id="A0A6S6U2L0"/>
<dbReference type="EMBL" id="CACVAT010000435">
    <property type="protein sequence ID" value="CAA6827132.1"/>
    <property type="molecule type" value="Genomic_DNA"/>
</dbReference>
<evidence type="ECO:0000256" key="2">
    <source>
        <dbReference type="ARBA" id="ARBA00023125"/>
    </source>
</evidence>
<dbReference type="Pfam" id="PF12833">
    <property type="entry name" value="HTH_18"/>
    <property type="match status" value="1"/>
</dbReference>
<evidence type="ECO:0000256" key="3">
    <source>
        <dbReference type="ARBA" id="ARBA00023159"/>
    </source>
</evidence>
<dbReference type="PROSITE" id="PS01124">
    <property type="entry name" value="HTH_ARAC_FAMILY_2"/>
    <property type="match status" value="1"/>
</dbReference>
<keyword evidence="2" id="KW-0238">DNA-binding</keyword>
<protein>
    <recommendedName>
        <fullName evidence="5">HTH araC/xylS-type domain-containing protein</fullName>
    </recommendedName>
</protein>
<dbReference type="SUPFAM" id="SSF51215">
    <property type="entry name" value="Regulatory protein AraC"/>
    <property type="match status" value="1"/>
</dbReference>
<gene>
    <name evidence="6" type="ORF">HELGO_WM47123</name>
</gene>
<dbReference type="InterPro" id="IPR020449">
    <property type="entry name" value="Tscrpt_reg_AraC-type_HTH"/>
</dbReference>
<dbReference type="PRINTS" id="PR00032">
    <property type="entry name" value="HTHARAC"/>
</dbReference>
<dbReference type="Pfam" id="PF02311">
    <property type="entry name" value="AraC_binding"/>
    <property type="match status" value="1"/>
</dbReference>
<sequence>MELDYFESMSLITETSTTRLISTSMLASKAECLEYADIQSDVSLAMWRNETDQVLTHNKNLHTLSIYTEGGQDAYRTDMKSCHGGPGKICFFPADHSSQWIVGEQLRLLHLYFTDTHLNYLAMTAFDIDPRVLHLPDLTFESDPQLSQGMQQLQRHLDQSDMSNRLLLQDLQQQLILYLLEQYSERKAAVIRGGLSPAIKSRVIDYMQANIDQDIKLEQLANEACQSTYHFSHMFKQSTGLSPYQFLVKQRMQLAAIKLRSDVAISQVAEDCGYSNSSRFARAFRGAYGVTPKVYQQAF</sequence>
<name>A0A6S6U2L0_9GAMM</name>
<accession>A0A6S6U2L0</accession>
<dbReference type="InterPro" id="IPR009057">
    <property type="entry name" value="Homeodomain-like_sf"/>
</dbReference>
<dbReference type="InterPro" id="IPR050204">
    <property type="entry name" value="AraC_XylS_family_regulators"/>
</dbReference>
<keyword evidence="4" id="KW-0804">Transcription</keyword>
<dbReference type="InterPro" id="IPR003313">
    <property type="entry name" value="AraC-bd"/>
</dbReference>
<reference evidence="6" key="1">
    <citation type="submission" date="2020-01" db="EMBL/GenBank/DDBJ databases">
        <authorList>
            <person name="Meier V. D."/>
            <person name="Meier V D."/>
        </authorList>
    </citation>
    <scope>NUCLEOTIDE SEQUENCE</scope>
    <source>
        <strain evidence="6">HLG_WM_MAG_09</strain>
    </source>
</reference>
<dbReference type="PANTHER" id="PTHR46796:SF6">
    <property type="entry name" value="ARAC SUBFAMILY"/>
    <property type="match status" value="1"/>
</dbReference>
<keyword evidence="3" id="KW-0010">Activator</keyword>
<dbReference type="GO" id="GO:0003700">
    <property type="term" value="F:DNA-binding transcription factor activity"/>
    <property type="evidence" value="ECO:0007669"/>
    <property type="project" value="InterPro"/>
</dbReference>
<dbReference type="GO" id="GO:0043565">
    <property type="term" value="F:sequence-specific DNA binding"/>
    <property type="evidence" value="ECO:0007669"/>
    <property type="project" value="InterPro"/>
</dbReference>
<dbReference type="PANTHER" id="PTHR46796">
    <property type="entry name" value="HTH-TYPE TRANSCRIPTIONAL ACTIVATOR RHAS-RELATED"/>
    <property type="match status" value="1"/>
</dbReference>
<dbReference type="InterPro" id="IPR018060">
    <property type="entry name" value="HTH_AraC"/>
</dbReference>
<evidence type="ECO:0000256" key="1">
    <source>
        <dbReference type="ARBA" id="ARBA00023015"/>
    </source>
</evidence>
<dbReference type="SMART" id="SM00342">
    <property type="entry name" value="HTH_ARAC"/>
    <property type="match status" value="1"/>
</dbReference>
<evidence type="ECO:0000313" key="6">
    <source>
        <dbReference type="EMBL" id="CAA6827132.1"/>
    </source>
</evidence>
<feature type="domain" description="HTH araC/xylS-type" evidence="5">
    <location>
        <begin position="201"/>
        <end position="298"/>
    </location>
</feature>
<evidence type="ECO:0000259" key="5">
    <source>
        <dbReference type="PROSITE" id="PS01124"/>
    </source>
</evidence>
<keyword evidence="1" id="KW-0805">Transcription regulation</keyword>
<dbReference type="Gene3D" id="1.10.10.60">
    <property type="entry name" value="Homeodomain-like"/>
    <property type="match status" value="2"/>
</dbReference>